<dbReference type="Gene3D" id="3.20.20.100">
    <property type="entry name" value="NADP-dependent oxidoreductase domain"/>
    <property type="match status" value="1"/>
</dbReference>
<dbReference type="KEGG" id="stur:STURON_00360"/>
<dbReference type="OrthoDB" id="9804790at2"/>
<keyword evidence="4" id="KW-1185">Reference proteome</keyword>
<dbReference type="GO" id="GO:0005737">
    <property type="term" value="C:cytoplasm"/>
    <property type="evidence" value="ECO:0007669"/>
    <property type="project" value="TreeGrafter"/>
</dbReference>
<dbReference type="InterPro" id="IPR036812">
    <property type="entry name" value="NAD(P)_OxRdtase_dom_sf"/>
</dbReference>
<dbReference type="STRING" id="216946.STURO_v1c03600"/>
<dbReference type="Proteomes" id="UP000067243">
    <property type="component" value="Chromosome"/>
</dbReference>
<dbReference type="EMBL" id="CP012328">
    <property type="protein sequence ID" value="AKU79606.1"/>
    <property type="molecule type" value="Genomic_DNA"/>
</dbReference>
<accession>A0A0K1P5K9</accession>
<dbReference type="Pfam" id="PF00248">
    <property type="entry name" value="Aldo_ket_red"/>
    <property type="match status" value="1"/>
</dbReference>
<dbReference type="SUPFAM" id="SSF51430">
    <property type="entry name" value="NAD(P)-linked oxidoreductase"/>
    <property type="match status" value="1"/>
</dbReference>
<evidence type="ECO:0000259" key="2">
    <source>
        <dbReference type="Pfam" id="PF00248"/>
    </source>
</evidence>
<feature type="domain" description="NADP-dependent oxidoreductase" evidence="2">
    <location>
        <begin position="14"/>
        <end position="309"/>
    </location>
</feature>
<keyword evidence="1" id="KW-0560">Oxidoreductase</keyword>
<evidence type="ECO:0000313" key="4">
    <source>
        <dbReference type="Proteomes" id="UP000067243"/>
    </source>
</evidence>
<protein>
    <submittedName>
        <fullName evidence="3">Aldo-keto reductase</fullName>
    </submittedName>
</protein>
<dbReference type="AlphaFoldDB" id="A0A0K1P5K9"/>
<evidence type="ECO:0000256" key="1">
    <source>
        <dbReference type="ARBA" id="ARBA00023002"/>
    </source>
</evidence>
<gene>
    <name evidence="3" type="ORF">STURON_00360</name>
</gene>
<dbReference type="GO" id="GO:0016491">
    <property type="term" value="F:oxidoreductase activity"/>
    <property type="evidence" value="ECO:0007669"/>
    <property type="project" value="UniProtKB-KW"/>
</dbReference>
<dbReference type="PANTHER" id="PTHR43625:SF77">
    <property type="entry name" value="ALDO-KETO REDUCTASE"/>
    <property type="match status" value="1"/>
</dbReference>
<dbReference type="InterPro" id="IPR050791">
    <property type="entry name" value="Aldo-Keto_reductase"/>
</dbReference>
<proteinExistence type="predicted"/>
<name>A0A0K1P5K9_9MOLU</name>
<organism evidence="3 4">
    <name type="scientific">Spiroplasma turonicum</name>
    <dbReference type="NCBI Taxonomy" id="216946"/>
    <lineage>
        <taxon>Bacteria</taxon>
        <taxon>Bacillati</taxon>
        <taxon>Mycoplasmatota</taxon>
        <taxon>Mollicutes</taxon>
        <taxon>Entomoplasmatales</taxon>
        <taxon>Spiroplasmataceae</taxon>
        <taxon>Spiroplasma</taxon>
    </lineage>
</organism>
<sequence length="329" mass="37569">MKKRILGKNLEVSEIGLGCMGLSFSLPPFPEKKESIKFLLEAYNEGVTFFDTAEIYGPYINEELIGEAFKDIRDEVVIATKFGFSYDDNNNVIGVDSSRKNIIRMVDSSLKRLKTTYIDLLYQHRVDPNTPIEDVADTMKILIKEGKIKHWGLSEASANTIRKANEICPLTAVQSEYSMFWRNVEKEILPTLEELNIGFVPFSPLGKGFLTGNIKPGNKFLKGDFRNTVPRFNNPDYLEKNYELVKYLEIIANKKNTSTASIALAWLLHKKDWIVPIPGTKKLNRLVENISSTQIIFSTSELNEIDKKLNEIKILGNRYNDVYENLIDK</sequence>
<dbReference type="RefSeq" id="WP_075048202.1">
    <property type="nucleotide sequence ID" value="NZ_CP012328.1"/>
</dbReference>
<dbReference type="PATRIC" id="fig|216946.3.peg.360"/>
<evidence type="ECO:0000313" key="3">
    <source>
        <dbReference type="EMBL" id="AKU79606.1"/>
    </source>
</evidence>
<dbReference type="PANTHER" id="PTHR43625">
    <property type="entry name" value="AFLATOXIN B1 ALDEHYDE REDUCTASE"/>
    <property type="match status" value="1"/>
</dbReference>
<dbReference type="InterPro" id="IPR023210">
    <property type="entry name" value="NADP_OxRdtase_dom"/>
</dbReference>
<reference evidence="3 4" key="1">
    <citation type="journal article" date="2015" name="Genome Announc.">
        <title>Complete Genome Sequence of Spiroplasma turonicum Strain Tab4cT, a Parasite of a Horse Fly, Haematopota sp. (Diptera: Tabanidae).</title>
        <authorList>
            <person name="Davis R.E."/>
            <person name="Shao J."/>
            <person name="Zhao Y."/>
            <person name="Gasparich G.E."/>
            <person name="Gaynor B.J."/>
            <person name="Donofrio N."/>
        </authorList>
    </citation>
    <scope>NUCLEOTIDE SEQUENCE [LARGE SCALE GENOMIC DNA]</scope>
    <source>
        <strain evidence="3 4">Tab4c</strain>
    </source>
</reference>
<dbReference type="CDD" id="cd19078">
    <property type="entry name" value="AKR_AKR13C1_2"/>
    <property type="match status" value="1"/>
</dbReference>